<dbReference type="AlphaFoldDB" id="A0A1Y1S5S8"/>
<gene>
    <name evidence="3" type="primary">RAE1</name>
    <name evidence="3" type="ORF">ECANGB1_1582</name>
</gene>
<keyword evidence="1" id="KW-0853">WD repeat</keyword>
<keyword evidence="2" id="KW-0677">Repeat</keyword>
<evidence type="ECO:0000313" key="3">
    <source>
        <dbReference type="EMBL" id="ORD93761.1"/>
    </source>
</evidence>
<reference evidence="3 4" key="1">
    <citation type="journal article" date="2017" name="Environ. Microbiol.">
        <title>Decay of the glycolytic pathway and adaptation to intranuclear parasitism within Enterocytozoonidae microsporidia.</title>
        <authorList>
            <person name="Wiredu Boakye D."/>
            <person name="Jaroenlak P."/>
            <person name="Prachumwat A."/>
            <person name="Williams T.A."/>
            <person name="Bateman K.S."/>
            <person name="Itsathitphaisarn O."/>
            <person name="Sritunyalucksana K."/>
            <person name="Paszkiewicz K.H."/>
            <person name="Moore K.A."/>
            <person name="Stentiford G.D."/>
            <person name="Williams B.A."/>
        </authorList>
    </citation>
    <scope>NUCLEOTIDE SEQUENCE [LARGE SCALE GENOMIC DNA]</scope>
    <source>
        <strain evidence="3 4">GB1</strain>
    </source>
</reference>
<dbReference type="PANTHER" id="PTHR10971">
    <property type="entry name" value="MRNA EXPORT FACTOR AND BUB3"/>
    <property type="match status" value="1"/>
</dbReference>
<proteinExistence type="predicted"/>
<dbReference type="Proteomes" id="UP000192639">
    <property type="component" value="Unassembled WGS sequence"/>
</dbReference>
<dbReference type="Gene3D" id="2.130.10.10">
    <property type="entry name" value="YVTN repeat-like/Quinoprotein amine dehydrogenase"/>
    <property type="match status" value="1"/>
</dbReference>
<evidence type="ECO:0000313" key="4">
    <source>
        <dbReference type="Proteomes" id="UP000192639"/>
    </source>
</evidence>
<comment type="caution">
    <text evidence="3">The sequence shown here is derived from an EMBL/GenBank/DDBJ whole genome shotgun (WGS) entry which is preliminary data.</text>
</comment>
<dbReference type="VEuPathDB" id="MicrosporidiaDB:ECANGB1_1582"/>
<dbReference type="OrthoDB" id="256303at2759"/>
<dbReference type="EMBL" id="LWDP01000050">
    <property type="protein sequence ID" value="ORD93761.1"/>
    <property type="molecule type" value="Genomic_DNA"/>
</dbReference>
<dbReference type="InterPro" id="IPR015943">
    <property type="entry name" value="WD40/YVTN_repeat-like_dom_sf"/>
</dbReference>
<accession>A0A1Y1S5S8</accession>
<sequence>MNSYAPKSQTTKEIEATEVPNAPEDTVSDISLADSLMAVSSWDGCVRIYKKNHLGGFEPLKIYENLGAPVLSVCLIGEAFVVAGLVDGNIVAVDMRSEGVRKTIKAHDNSVKAVRLMNNFVVTASFDGFYKIFDSEFKEVHSVNMQSKIYCMDCVGEYLALGLRNKKAVLVNLATNKSEEFMTSFEYAIRSIAISPTRFGVDIAVGSVEGKIQVFNTNTKSSFTMRQHRQDEKLYSVNQIRFLDENMLLSGGSDGFVYVINKATKYKMAGAKYSAPITAMVVQNRKVAFAVGDDWSKGFQQQYTRPEIKISDLQRL</sequence>
<dbReference type="InterPro" id="IPR036322">
    <property type="entry name" value="WD40_repeat_dom_sf"/>
</dbReference>
<name>A0A1Y1S5S8_9MICR</name>
<protein>
    <submittedName>
        <fullName evidence="3">RAE1</fullName>
    </submittedName>
</protein>
<evidence type="ECO:0000256" key="1">
    <source>
        <dbReference type="ARBA" id="ARBA00022574"/>
    </source>
</evidence>
<dbReference type="InterPro" id="IPR001680">
    <property type="entry name" value="WD40_rpt"/>
</dbReference>
<dbReference type="SUPFAM" id="SSF50978">
    <property type="entry name" value="WD40 repeat-like"/>
    <property type="match status" value="1"/>
</dbReference>
<organism evidence="3 4">
    <name type="scientific">Enterospora canceri</name>
    <dbReference type="NCBI Taxonomy" id="1081671"/>
    <lineage>
        <taxon>Eukaryota</taxon>
        <taxon>Fungi</taxon>
        <taxon>Fungi incertae sedis</taxon>
        <taxon>Microsporidia</taxon>
        <taxon>Enterocytozoonidae</taxon>
        <taxon>Enterospora</taxon>
    </lineage>
</organism>
<evidence type="ECO:0000256" key="2">
    <source>
        <dbReference type="ARBA" id="ARBA00022737"/>
    </source>
</evidence>
<keyword evidence="4" id="KW-1185">Reference proteome</keyword>
<dbReference type="SMART" id="SM00320">
    <property type="entry name" value="WD40"/>
    <property type="match status" value="5"/>
</dbReference>